<dbReference type="SUPFAM" id="SSF51695">
    <property type="entry name" value="PLC-like phosphodiesterases"/>
    <property type="match status" value="1"/>
</dbReference>
<evidence type="ECO:0000259" key="3">
    <source>
        <dbReference type="PROSITE" id="PS51704"/>
    </source>
</evidence>
<evidence type="ECO:0000313" key="4">
    <source>
        <dbReference type="EMBL" id="GAB54809.1"/>
    </source>
</evidence>
<dbReference type="OrthoDB" id="9795622at2"/>
<feature type="region of interest" description="Disordered" evidence="1">
    <location>
        <begin position="286"/>
        <end position="307"/>
    </location>
</feature>
<keyword evidence="2" id="KW-0732">Signal</keyword>
<dbReference type="PANTHER" id="PTHR46211:SF1">
    <property type="entry name" value="GLYCEROPHOSPHODIESTER PHOSPHODIESTERASE, CYTOPLASMIC"/>
    <property type="match status" value="1"/>
</dbReference>
<feature type="domain" description="GP-PDE" evidence="3">
    <location>
        <begin position="36"/>
        <end position="285"/>
    </location>
</feature>
<comment type="caution">
    <text evidence="4">The sequence shown here is derived from an EMBL/GenBank/DDBJ whole genome shotgun (WGS) entry which is preliminary data.</text>
</comment>
<dbReference type="AlphaFoldDB" id="H5T932"/>
<dbReference type="PANTHER" id="PTHR46211">
    <property type="entry name" value="GLYCEROPHOSPHORYL DIESTER PHOSPHODIESTERASE"/>
    <property type="match status" value="1"/>
</dbReference>
<dbReference type="GO" id="GO:0006629">
    <property type="term" value="P:lipid metabolic process"/>
    <property type="evidence" value="ECO:0007669"/>
    <property type="project" value="InterPro"/>
</dbReference>
<evidence type="ECO:0000256" key="2">
    <source>
        <dbReference type="SAM" id="SignalP"/>
    </source>
</evidence>
<proteinExistence type="predicted"/>
<dbReference type="InterPro" id="IPR017946">
    <property type="entry name" value="PLC-like_Pdiesterase_TIM-brl"/>
</dbReference>
<dbReference type="GO" id="GO:0008081">
    <property type="term" value="F:phosphoric diester hydrolase activity"/>
    <property type="evidence" value="ECO:0007669"/>
    <property type="project" value="InterPro"/>
</dbReference>
<dbReference type="InterPro" id="IPR030395">
    <property type="entry name" value="GP_PDE_dom"/>
</dbReference>
<feature type="compositionally biased region" description="Polar residues" evidence="1">
    <location>
        <begin position="290"/>
        <end position="299"/>
    </location>
</feature>
<dbReference type="PROSITE" id="PS51704">
    <property type="entry name" value="GP_PDE"/>
    <property type="match status" value="1"/>
</dbReference>
<dbReference type="Pfam" id="PF03009">
    <property type="entry name" value="GDPD"/>
    <property type="match status" value="1"/>
</dbReference>
<evidence type="ECO:0000313" key="5">
    <source>
        <dbReference type="Proteomes" id="UP000053586"/>
    </source>
</evidence>
<reference evidence="4 5" key="1">
    <citation type="journal article" date="2012" name="J. Bacteriol.">
        <title>Genome sequence of proteorhodopsin-containing sea ice bacterium Glaciecola punicea ACAM 611T.</title>
        <authorList>
            <person name="Qin Q.-L."/>
            <person name="Xie B.-B."/>
            <person name="Shu Y.-L."/>
            <person name="Rong J.-C."/>
            <person name="Zhao D.-L."/>
            <person name="Zhang X.-Y."/>
            <person name="Chen X.-L."/>
            <person name="Zhou B.-C."/>
            <person name="Zhanga Y.-Z."/>
        </authorList>
    </citation>
    <scope>NUCLEOTIDE SEQUENCE [LARGE SCALE GENOMIC DNA]</scope>
    <source>
        <strain evidence="4 5">ACAM 611</strain>
    </source>
</reference>
<feature type="signal peptide" evidence="2">
    <location>
        <begin position="1"/>
        <end position="27"/>
    </location>
</feature>
<gene>
    <name evidence="4" type="ORF">GPUN_0669</name>
</gene>
<dbReference type="RefSeq" id="WP_006003330.1">
    <property type="nucleotide sequence ID" value="NZ_BAET01000007.1"/>
</dbReference>
<feature type="chain" id="PRO_5003598120" description="GP-PDE domain-containing protein" evidence="2">
    <location>
        <begin position="28"/>
        <end position="354"/>
    </location>
</feature>
<name>H5T932_9ALTE</name>
<organism evidence="4 5">
    <name type="scientific">Glaciecola punicea ACAM 611</name>
    <dbReference type="NCBI Taxonomy" id="1121923"/>
    <lineage>
        <taxon>Bacteria</taxon>
        <taxon>Pseudomonadati</taxon>
        <taxon>Pseudomonadota</taxon>
        <taxon>Gammaproteobacteria</taxon>
        <taxon>Alteromonadales</taxon>
        <taxon>Alteromonadaceae</taxon>
        <taxon>Glaciecola</taxon>
    </lineage>
</organism>
<protein>
    <recommendedName>
        <fullName evidence="3">GP-PDE domain-containing protein</fullName>
    </recommendedName>
</protein>
<dbReference type="STRING" id="56804.BAE46_08295"/>
<dbReference type="EMBL" id="BAET01000007">
    <property type="protein sequence ID" value="GAB54809.1"/>
    <property type="molecule type" value="Genomic_DNA"/>
</dbReference>
<accession>H5T932</accession>
<dbReference type="Proteomes" id="UP000053586">
    <property type="component" value="Unassembled WGS sequence"/>
</dbReference>
<sequence length="354" mass="38708">MYQCNLYSNVVSALLLASIAVSSTALAQIDTALGPQLNIGHRGASAYAPEHTFYAYDLAMEMDVDMLECDLFLTKDEVLICIHDSTVDRTSDGSGRVQDFTLDELRALDFGSWFGIKFSSAKIVPFEEQLDCYLDHNPLMRFHVETKDSAQGRAEAVLVEVLARKGLLDTGDIQTSTIVMQSFDASSLKRIKQLSELPTAFLFARRTSFELLQWVASGNGPDYIDAFAPNSAAIFNDPTSVQRFHANGHDVHTWTVNERTQMDYLLALGVDAIFTNNPDILRAAIDDKGSGTSPEQRGNPSDFKRGCQGIAGRVVSNKGPGDVWARHDSGRGVVRVEKAAASDLTNYSGPRGGD</sequence>
<reference evidence="4 5" key="2">
    <citation type="journal article" date="2017" name="Antonie Van Leeuwenhoek">
        <title>Rhizobium rhizosphaerae sp. nov., a novel species isolated from rice rhizosphere.</title>
        <authorList>
            <person name="Zhao J.J."/>
            <person name="Zhang J."/>
            <person name="Zhang R.J."/>
            <person name="Zhang C.W."/>
            <person name="Yin H.Q."/>
            <person name="Zhang X.X."/>
        </authorList>
    </citation>
    <scope>NUCLEOTIDE SEQUENCE [LARGE SCALE GENOMIC DNA]</scope>
    <source>
        <strain evidence="4 5">ACAM 611</strain>
    </source>
</reference>
<evidence type="ECO:0000256" key="1">
    <source>
        <dbReference type="SAM" id="MobiDB-lite"/>
    </source>
</evidence>
<keyword evidence="5" id="KW-1185">Reference proteome</keyword>
<dbReference type="Gene3D" id="3.20.20.190">
    <property type="entry name" value="Phosphatidylinositol (PI) phosphodiesterase"/>
    <property type="match status" value="1"/>
</dbReference>
<dbReference type="eggNOG" id="COG0584">
    <property type="taxonomic scope" value="Bacteria"/>
</dbReference>